<comment type="caution">
    <text evidence="3">The sequence shown here is derived from an EMBL/GenBank/DDBJ whole genome shotgun (WGS) entry which is preliminary data.</text>
</comment>
<feature type="domain" description="HTH cro/C1-type" evidence="2">
    <location>
        <begin position="19"/>
        <end position="71"/>
    </location>
</feature>
<evidence type="ECO:0000313" key="4">
    <source>
        <dbReference type="Proteomes" id="UP000231501"/>
    </source>
</evidence>
<reference evidence="3 4" key="1">
    <citation type="submission" date="2017-11" db="EMBL/GenBank/DDBJ databases">
        <title>Draft genome sequence of Mitsuaria sp. HWN-4.</title>
        <authorList>
            <person name="Gundlapally S.R."/>
        </authorList>
    </citation>
    <scope>NUCLEOTIDE SEQUENCE [LARGE SCALE GENOMIC DNA]</scope>
    <source>
        <strain evidence="3 4">HWN-4</strain>
    </source>
</reference>
<dbReference type="Proteomes" id="UP000231501">
    <property type="component" value="Unassembled WGS sequence"/>
</dbReference>
<accession>A0A2G9CA09</accession>
<evidence type="ECO:0000259" key="2">
    <source>
        <dbReference type="PROSITE" id="PS50943"/>
    </source>
</evidence>
<dbReference type="CDD" id="cd00093">
    <property type="entry name" value="HTH_XRE"/>
    <property type="match status" value="1"/>
</dbReference>
<feature type="compositionally biased region" description="Basic and acidic residues" evidence="1">
    <location>
        <begin position="82"/>
        <end position="94"/>
    </location>
</feature>
<dbReference type="GO" id="GO:0003677">
    <property type="term" value="F:DNA binding"/>
    <property type="evidence" value="ECO:0007669"/>
    <property type="project" value="InterPro"/>
</dbReference>
<dbReference type="InterPro" id="IPR001387">
    <property type="entry name" value="Cro/C1-type_HTH"/>
</dbReference>
<dbReference type="OrthoDB" id="6433578at2"/>
<evidence type="ECO:0000313" key="3">
    <source>
        <dbReference type="EMBL" id="PIM53281.1"/>
    </source>
</evidence>
<gene>
    <name evidence="3" type="ORF">CS062_10390</name>
</gene>
<dbReference type="SMART" id="SM00530">
    <property type="entry name" value="HTH_XRE"/>
    <property type="match status" value="1"/>
</dbReference>
<dbReference type="SUPFAM" id="SSF47413">
    <property type="entry name" value="lambda repressor-like DNA-binding domains"/>
    <property type="match status" value="1"/>
</dbReference>
<name>A0A2G9CA09_9BURK</name>
<evidence type="ECO:0000256" key="1">
    <source>
        <dbReference type="SAM" id="MobiDB-lite"/>
    </source>
</evidence>
<feature type="region of interest" description="Disordered" evidence="1">
    <location>
        <begin position="82"/>
        <end position="113"/>
    </location>
</feature>
<dbReference type="EMBL" id="PEOG01000023">
    <property type="protein sequence ID" value="PIM53281.1"/>
    <property type="molecule type" value="Genomic_DNA"/>
</dbReference>
<dbReference type="Pfam" id="PF13560">
    <property type="entry name" value="HTH_31"/>
    <property type="match status" value="1"/>
</dbReference>
<dbReference type="PROSITE" id="PS50943">
    <property type="entry name" value="HTH_CROC1"/>
    <property type="match status" value="1"/>
</dbReference>
<protein>
    <recommendedName>
        <fullName evidence="2">HTH cro/C1-type domain-containing protein</fullName>
    </recommendedName>
</protein>
<dbReference type="RefSeq" id="WP_099861585.1">
    <property type="nucleotide sequence ID" value="NZ_PEOG01000023.1"/>
</dbReference>
<dbReference type="AlphaFoldDB" id="A0A2G9CA09"/>
<dbReference type="InterPro" id="IPR010982">
    <property type="entry name" value="Lambda_DNA-bd_dom_sf"/>
</dbReference>
<dbReference type="Gene3D" id="1.10.260.40">
    <property type="entry name" value="lambda repressor-like DNA-binding domains"/>
    <property type="match status" value="1"/>
</dbReference>
<proteinExistence type="predicted"/>
<keyword evidence="4" id="KW-1185">Reference proteome</keyword>
<organism evidence="3 4">
    <name type="scientific">Roseateles chitinivorans</name>
    <dbReference type="NCBI Taxonomy" id="2917965"/>
    <lineage>
        <taxon>Bacteria</taxon>
        <taxon>Pseudomonadati</taxon>
        <taxon>Pseudomonadota</taxon>
        <taxon>Betaproteobacteria</taxon>
        <taxon>Burkholderiales</taxon>
        <taxon>Sphaerotilaceae</taxon>
        <taxon>Roseateles</taxon>
    </lineage>
</organism>
<sequence>MDFRLASAGQIQGEIGARLRHHRLRRGWTQQELARRAGIALNAVKHLESGGNATVSSMVKVLQALSLINELGDSFKPRETLSIADLERLDEPPRQRARSRKSSTPTGASARHR</sequence>